<dbReference type="Gene3D" id="1.10.600.10">
    <property type="entry name" value="Farnesyl Diphosphate Synthase"/>
    <property type="match status" value="1"/>
</dbReference>
<evidence type="ECO:0000256" key="5">
    <source>
        <dbReference type="ARBA" id="ARBA00022842"/>
    </source>
</evidence>
<dbReference type="PROSITE" id="PS00723">
    <property type="entry name" value="POLYPRENYL_SYNTHASE_1"/>
    <property type="match status" value="1"/>
</dbReference>
<dbReference type="CDD" id="cd00685">
    <property type="entry name" value="Trans_IPPS_HT"/>
    <property type="match status" value="1"/>
</dbReference>
<dbReference type="Proteomes" id="UP000000781">
    <property type="component" value="Chromosome"/>
</dbReference>
<proteinExistence type="inferred from homology"/>
<evidence type="ECO:0000313" key="7">
    <source>
        <dbReference type="EMBL" id="ABS30497.1"/>
    </source>
</evidence>
<comment type="cofactor">
    <cofactor evidence="1">
        <name>Mg(2+)</name>
        <dbReference type="ChEBI" id="CHEBI:18420"/>
    </cofactor>
</comment>
<sequence>MLILTLEKINFIIKNEIEIFETLFRNNFYSKIPLIQEINNYFFKIKGKYIRPIFVFLITKMLGNISKKTYDLAILIELIHTASLIHDDVIDFSNTRRGFLSINAIWQNKTAVIFGDYIFSKSLNIAIKNNYIDYLNLISKTIEQMSEGEILQMKYFNNFFIKEYIYNIIIFKKTAILISACCEGCAKSLNKKKKIVLNIKKFGELAGMAFQIKDDLLDYKNHINDNENYFLLLREFKITLPFIYALKKTSKKYKNWLFNEFNNKNINKYSLIKILNFIKNSGGIEYSIYKIKLFTNKALLLLNNYPNNKANKSLKYLILFNKERLL</sequence>
<keyword evidence="3 6" id="KW-0808">Transferase</keyword>
<dbReference type="PANTHER" id="PTHR12001:SF69">
    <property type="entry name" value="ALL TRANS-POLYPRENYL-DIPHOSPHATE SYNTHASE PDSS1"/>
    <property type="match status" value="1"/>
</dbReference>
<dbReference type="Pfam" id="PF00348">
    <property type="entry name" value="polyprenyl_synt"/>
    <property type="match status" value="1"/>
</dbReference>
<keyword evidence="5" id="KW-0460">Magnesium</keyword>
<evidence type="ECO:0000256" key="6">
    <source>
        <dbReference type="RuleBase" id="RU004466"/>
    </source>
</evidence>
<evidence type="ECO:0000256" key="1">
    <source>
        <dbReference type="ARBA" id="ARBA00001946"/>
    </source>
</evidence>
<evidence type="ECO:0000256" key="3">
    <source>
        <dbReference type="ARBA" id="ARBA00022679"/>
    </source>
</evidence>
<keyword evidence="4" id="KW-0479">Metal-binding</keyword>
<gene>
    <name evidence="7" type="primary">ispB</name>
    <name evidence="7" type="ordered locus">SMGWSS_075</name>
</gene>
<organism evidence="7 8">
    <name type="scientific">Karelsulcia muelleri (strain GWSS)</name>
    <name type="common">Sulcia muelleri</name>
    <dbReference type="NCBI Taxonomy" id="444179"/>
    <lineage>
        <taxon>Bacteria</taxon>
        <taxon>Pseudomonadati</taxon>
        <taxon>Bacteroidota</taxon>
        <taxon>Flavobacteriia</taxon>
        <taxon>Flavobacteriales</taxon>
        <taxon>Candidatus Karelsulcia</taxon>
    </lineage>
</organism>
<evidence type="ECO:0000313" key="8">
    <source>
        <dbReference type="Proteomes" id="UP000000781"/>
    </source>
</evidence>
<dbReference type="PANTHER" id="PTHR12001">
    <property type="entry name" value="GERANYLGERANYL PYROPHOSPHATE SYNTHASE"/>
    <property type="match status" value="1"/>
</dbReference>
<dbReference type="HOGENOM" id="CLU_014015_2_0_10"/>
<dbReference type="AlphaFoldDB" id="A8Z5U6"/>
<dbReference type="EMBL" id="CP000770">
    <property type="protein sequence ID" value="ABS30497.1"/>
    <property type="molecule type" value="Genomic_DNA"/>
</dbReference>
<protein>
    <submittedName>
        <fullName evidence="7">Polyprenyl synthetase</fullName>
    </submittedName>
</protein>
<dbReference type="STRING" id="444179.SMGWSS_075"/>
<dbReference type="InterPro" id="IPR000092">
    <property type="entry name" value="Polyprenyl_synt"/>
</dbReference>
<comment type="similarity">
    <text evidence="2 6">Belongs to the FPP/GGPP synthase family.</text>
</comment>
<dbReference type="SUPFAM" id="SSF48576">
    <property type="entry name" value="Terpenoid synthases"/>
    <property type="match status" value="1"/>
</dbReference>
<reference evidence="7 8" key="1">
    <citation type="journal article" date="2007" name="Proc. Natl. Acad. Sci. U.S.A.">
        <title>Parallel genomic evolution and metabolic interdependence in an ancient symbiosis.</title>
        <authorList>
            <person name="McCutcheon J.P."/>
            <person name="Moran N.A."/>
        </authorList>
    </citation>
    <scope>NUCLEOTIDE SEQUENCE [LARGE SCALE GENOMIC DNA]</scope>
    <source>
        <strain evidence="7 8">GWSS</strain>
    </source>
</reference>
<dbReference type="InterPro" id="IPR033749">
    <property type="entry name" value="Polyprenyl_synt_CS"/>
</dbReference>
<dbReference type="InterPro" id="IPR008949">
    <property type="entry name" value="Isoprenoid_synthase_dom_sf"/>
</dbReference>
<evidence type="ECO:0000256" key="2">
    <source>
        <dbReference type="ARBA" id="ARBA00006706"/>
    </source>
</evidence>
<dbReference type="GO" id="GO:0008299">
    <property type="term" value="P:isoprenoid biosynthetic process"/>
    <property type="evidence" value="ECO:0007669"/>
    <property type="project" value="InterPro"/>
</dbReference>
<dbReference type="SFLD" id="SFLDS00005">
    <property type="entry name" value="Isoprenoid_Synthase_Type_I"/>
    <property type="match status" value="1"/>
</dbReference>
<dbReference type="GO" id="GO:0046872">
    <property type="term" value="F:metal ion binding"/>
    <property type="evidence" value="ECO:0007669"/>
    <property type="project" value="UniProtKB-KW"/>
</dbReference>
<dbReference type="GO" id="GO:0004659">
    <property type="term" value="F:prenyltransferase activity"/>
    <property type="evidence" value="ECO:0007669"/>
    <property type="project" value="InterPro"/>
</dbReference>
<dbReference type="KEGG" id="smg:SMGWSS_075"/>
<accession>A8Z5U6</accession>
<name>A8Z5U6_KARMG</name>
<evidence type="ECO:0000256" key="4">
    <source>
        <dbReference type="ARBA" id="ARBA00022723"/>
    </source>
</evidence>